<evidence type="ECO:0000256" key="4">
    <source>
        <dbReference type="ARBA" id="ARBA00023004"/>
    </source>
</evidence>
<dbReference type="EMBL" id="WTYT01000001">
    <property type="protein sequence ID" value="MXO64692.1"/>
    <property type="molecule type" value="Genomic_DNA"/>
</dbReference>
<evidence type="ECO:0000313" key="5">
    <source>
        <dbReference type="EMBL" id="MXO64692.1"/>
    </source>
</evidence>
<keyword evidence="6" id="KW-1185">Reference proteome</keyword>
<dbReference type="OrthoDB" id="25954at2"/>
<proteinExistence type="predicted"/>
<dbReference type="Gene3D" id="1.10.490.10">
    <property type="entry name" value="Globins"/>
    <property type="match status" value="1"/>
</dbReference>
<evidence type="ECO:0000256" key="1">
    <source>
        <dbReference type="ARBA" id="ARBA00022448"/>
    </source>
</evidence>
<dbReference type="InterPro" id="IPR001486">
    <property type="entry name" value="Hemoglobin_trunc"/>
</dbReference>
<name>A0A6I4T311_9SPHN</name>
<reference evidence="5 6" key="1">
    <citation type="submission" date="2019-12" db="EMBL/GenBank/DDBJ databases">
        <title>Genomic-based taxomic classification of the family Erythrobacteraceae.</title>
        <authorList>
            <person name="Xu L."/>
        </authorList>
    </citation>
    <scope>NUCLEOTIDE SEQUENCE [LARGE SCALE GENOMIC DNA]</scope>
    <source>
        <strain evidence="5 6">LMG 29518</strain>
    </source>
</reference>
<keyword evidence="1" id="KW-0813">Transport</keyword>
<dbReference type="CDD" id="cd08916">
    <property type="entry name" value="TrHb3_P"/>
    <property type="match status" value="1"/>
</dbReference>
<accession>A0A6I4T311</accession>
<keyword evidence="2" id="KW-0349">Heme</keyword>
<dbReference type="Proteomes" id="UP000438476">
    <property type="component" value="Unassembled WGS sequence"/>
</dbReference>
<dbReference type="AlphaFoldDB" id="A0A6I4T311"/>
<dbReference type="InterPro" id="IPR012292">
    <property type="entry name" value="Globin/Proto"/>
</dbReference>
<keyword evidence="3" id="KW-0479">Metal-binding</keyword>
<evidence type="ECO:0008006" key="7">
    <source>
        <dbReference type="Google" id="ProtNLM"/>
    </source>
</evidence>
<sequence length="157" mass="17668">MRKQGRDHVTATRQAKRAAAEALGVDAAFIDAMVERFYGLIREDETLGPIFASRVEDWPAHLDRMKQFWRSILHNSGEYSGNPMRKHVMIEGVEEAHFQRWLALFYANLRAMEVSEAGREIVALRARAIADSLLTGIVIHRSGLLGGRAGKNLPHYG</sequence>
<evidence type="ECO:0000313" key="6">
    <source>
        <dbReference type="Proteomes" id="UP000438476"/>
    </source>
</evidence>
<organism evidence="5 6">
    <name type="scientific">Altericroceibacterium endophyticum</name>
    <dbReference type="NCBI Taxonomy" id="1808508"/>
    <lineage>
        <taxon>Bacteria</taxon>
        <taxon>Pseudomonadati</taxon>
        <taxon>Pseudomonadota</taxon>
        <taxon>Alphaproteobacteria</taxon>
        <taxon>Sphingomonadales</taxon>
        <taxon>Erythrobacteraceae</taxon>
        <taxon>Altericroceibacterium</taxon>
    </lineage>
</organism>
<dbReference type="GO" id="GO:0020037">
    <property type="term" value="F:heme binding"/>
    <property type="evidence" value="ECO:0007669"/>
    <property type="project" value="InterPro"/>
</dbReference>
<protein>
    <recommendedName>
        <fullName evidence="7">Globin</fullName>
    </recommendedName>
</protein>
<evidence type="ECO:0000256" key="3">
    <source>
        <dbReference type="ARBA" id="ARBA00022723"/>
    </source>
</evidence>
<dbReference type="GO" id="GO:0019825">
    <property type="term" value="F:oxygen binding"/>
    <property type="evidence" value="ECO:0007669"/>
    <property type="project" value="InterPro"/>
</dbReference>
<keyword evidence="4" id="KW-0408">Iron</keyword>
<evidence type="ECO:0000256" key="2">
    <source>
        <dbReference type="ARBA" id="ARBA00022617"/>
    </source>
</evidence>
<gene>
    <name evidence="5" type="ORF">GRI91_02875</name>
</gene>
<dbReference type="GO" id="GO:0046872">
    <property type="term" value="F:metal ion binding"/>
    <property type="evidence" value="ECO:0007669"/>
    <property type="project" value="UniProtKB-KW"/>
</dbReference>
<comment type="caution">
    <text evidence="5">The sequence shown here is derived from an EMBL/GenBank/DDBJ whole genome shotgun (WGS) entry which is preliminary data.</text>
</comment>
<dbReference type="SUPFAM" id="SSF46458">
    <property type="entry name" value="Globin-like"/>
    <property type="match status" value="1"/>
</dbReference>
<dbReference type="Pfam" id="PF01152">
    <property type="entry name" value="Bac_globin"/>
    <property type="match status" value="1"/>
</dbReference>
<dbReference type="InterPro" id="IPR009050">
    <property type="entry name" value="Globin-like_sf"/>
</dbReference>